<proteinExistence type="predicted"/>
<gene>
    <name evidence="1" type="ORF">SAMN04488104_102744</name>
</gene>
<reference evidence="2" key="1">
    <citation type="submission" date="2016-10" db="EMBL/GenBank/DDBJ databases">
        <authorList>
            <person name="Varghese N."/>
            <person name="Submissions S."/>
        </authorList>
    </citation>
    <scope>NUCLEOTIDE SEQUENCE [LARGE SCALE GENOMIC DNA]</scope>
    <source>
        <strain evidence="2">DSM 23095</strain>
    </source>
</reference>
<name>A0A1G6UD19_9BACT</name>
<dbReference type="PANTHER" id="PTHR43861">
    <property type="entry name" value="TRANS-ACONITATE 2-METHYLTRANSFERASE-RELATED"/>
    <property type="match status" value="1"/>
</dbReference>
<dbReference type="Proteomes" id="UP000199060">
    <property type="component" value="Unassembled WGS sequence"/>
</dbReference>
<dbReference type="GO" id="GO:0008168">
    <property type="term" value="F:methyltransferase activity"/>
    <property type="evidence" value="ECO:0007669"/>
    <property type="project" value="UniProtKB-KW"/>
</dbReference>
<dbReference type="Gene3D" id="3.40.50.150">
    <property type="entry name" value="Vaccinia Virus protein VP39"/>
    <property type="match status" value="1"/>
</dbReference>
<accession>A0A1G6UD19</accession>
<dbReference type="RefSeq" id="WP_087940169.1">
    <property type="nucleotide sequence ID" value="NZ_FNAC01000027.1"/>
</dbReference>
<dbReference type="InterPro" id="IPR029063">
    <property type="entry name" value="SAM-dependent_MTases_sf"/>
</dbReference>
<organism evidence="1 2">
    <name type="scientific">Algoriphagus faecimaris</name>
    <dbReference type="NCBI Taxonomy" id="686796"/>
    <lineage>
        <taxon>Bacteria</taxon>
        <taxon>Pseudomonadati</taxon>
        <taxon>Bacteroidota</taxon>
        <taxon>Cytophagia</taxon>
        <taxon>Cytophagales</taxon>
        <taxon>Cyclobacteriaceae</taxon>
        <taxon>Algoriphagus</taxon>
    </lineage>
</organism>
<dbReference type="CDD" id="cd02440">
    <property type="entry name" value="AdoMet_MTases"/>
    <property type="match status" value="1"/>
</dbReference>
<keyword evidence="1" id="KW-0489">Methyltransferase</keyword>
<evidence type="ECO:0000313" key="1">
    <source>
        <dbReference type="EMBL" id="SDD38586.1"/>
    </source>
</evidence>
<dbReference type="GO" id="GO:0032259">
    <property type="term" value="P:methylation"/>
    <property type="evidence" value="ECO:0007669"/>
    <property type="project" value="UniProtKB-KW"/>
</dbReference>
<dbReference type="OrthoDB" id="9789123at2"/>
<sequence length="206" mass="22989">MATYKEYGFSGGEICSHGYLIPSLLKLLNSGKNKTILDVGCGDGAIARALMAKGFEIYGSDASPQGIAIAQKHHPERFFLQDLTKDTLPEGLQHLTFDTIISTEVVEHLYDPRGYIKFCKDVLAKNGGGELIISTPYNGYLKNLMLSVLDKWDLHLNPLWDGGHIKFWSCKTLSALVEEQGFKVVQFEGSGRLPYLWKSMFIKARL</sequence>
<protein>
    <submittedName>
        <fullName evidence="1">Methyltransferase domain-containing protein</fullName>
    </submittedName>
</protein>
<dbReference type="AlphaFoldDB" id="A0A1G6UD19"/>
<dbReference type="STRING" id="686796.SAMN04488104_102744"/>
<dbReference type="PANTHER" id="PTHR43861:SF6">
    <property type="entry name" value="METHYLTRANSFERASE TYPE 11"/>
    <property type="match status" value="1"/>
</dbReference>
<dbReference type="EMBL" id="FNAC01000027">
    <property type="protein sequence ID" value="SDD38586.1"/>
    <property type="molecule type" value="Genomic_DNA"/>
</dbReference>
<keyword evidence="1" id="KW-0808">Transferase</keyword>
<dbReference type="SUPFAM" id="SSF53335">
    <property type="entry name" value="S-adenosyl-L-methionine-dependent methyltransferases"/>
    <property type="match status" value="1"/>
</dbReference>
<dbReference type="Pfam" id="PF13489">
    <property type="entry name" value="Methyltransf_23"/>
    <property type="match status" value="1"/>
</dbReference>
<keyword evidence="2" id="KW-1185">Reference proteome</keyword>
<evidence type="ECO:0000313" key="2">
    <source>
        <dbReference type="Proteomes" id="UP000199060"/>
    </source>
</evidence>